<reference evidence="4" key="1">
    <citation type="submission" date="2022-01" db="EMBL/GenBank/DDBJ databases">
        <title>Genome Sequence Resource for Two Populations of Ditylenchus destructor, the Migratory Endoparasitic Phytonematode.</title>
        <authorList>
            <person name="Zhang H."/>
            <person name="Lin R."/>
            <person name="Xie B."/>
        </authorList>
    </citation>
    <scope>NUCLEOTIDE SEQUENCE</scope>
    <source>
        <strain evidence="4">BazhouSP</strain>
    </source>
</reference>
<dbReference type="NCBIfam" id="TIGR00049">
    <property type="entry name" value="iron-sulfur cluster assembly accessory protein"/>
    <property type="match status" value="1"/>
</dbReference>
<dbReference type="Pfam" id="PF01521">
    <property type="entry name" value="Fe-S_biosyn"/>
    <property type="match status" value="1"/>
</dbReference>
<dbReference type="GO" id="GO:0005739">
    <property type="term" value="C:mitochondrion"/>
    <property type="evidence" value="ECO:0007669"/>
    <property type="project" value="TreeGrafter"/>
</dbReference>
<evidence type="ECO:0000256" key="1">
    <source>
        <dbReference type="ARBA" id="ARBA00006718"/>
    </source>
</evidence>
<gene>
    <name evidence="4" type="ORF">DdX_02702</name>
</gene>
<dbReference type="PANTHER" id="PTHR10072">
    <property type="entry name" value="IRON-SULFUR CLUSTER ASSEMBLY PROTEIN"/>
    <property type="match status" value="1"/>
</dbReference>
<dbReference type="PANTHER" id="PTHR10072:SF41">
    <property type="entry name" value="IRON-SULFUR CLUSTER ASSEMBLY 1 HOMOLOG, MITOCHONDRIAL"/>
    <property type="match status" value="1"/>
</dbReference>
<comment type="similarity">
    <text evidence="1">Belongs to the HesB/IscA family.</text>
</comment>
<dbReference type="AlphaFoldDB" id="A0AAD4NBP5"/>
<dbReference type="Proteomes" id="UP001201812">
    <property type="component" value="Unassembled WGS sequence"/>
</dbReference>
<proteinExistence type="inferred from homology"/>
<dbReference type="GO" id="GO:0051537">
    <property type="term" value="F:2 iron, 2 sulfur cluster binding"/>
    <property type="evidence" value="ECO:0007669"/>
    <property type="project" value="TreeGrafter"/>
</dbReference>
<dbReference type="InterPro" id="IPR016092">
    <property type="entry name" value="ATAP"/>
</dbReference>
<evidence type="ECO:0000256" key="2">
    <source>
        <dbReference type="ARBA" id="ARBA00039743"/>
    </source>
</evidence>
<dbReference type="InterPro" id="IPR050322">
    <property type="entry name" value="Fe-S_cluster_asmbl/transfer"/>
</dbReference>
<evidence type="ECO:0000259" key="3">
    <source>
        <dbReference type="Pfam" id="PF01521"/>
    </source>
</evidence>
<feature type="domain" description="Core" evidence="3">
    <location>
        <begin position="29"/>
        <end position="128"/>
    </location>
</feature>
<dbReference type="InterPro" id="IPR035903">
    <property type="entry name" value="HesB-like_dom_sf"/>
</dbReference>
<dbReference type="InterPro" id="IPR000361">
    <property type="entry name" value="ATAP_core_dom"/>
</dbReference>
<keyword evidence="5" id="KW-1185">Reference proteome</keyword>
<sequence length="132" mass="14790">MRYSSILSVAARVVRDSRPNLFASKNALVLSPRAVQRIRELFAENQTAAALRIGVQQRGCNGYTYTMEYAQSKGKFDEEVVQDDVKVWVDPKAQLTLLGSEMDYEENQLASEFVFKNPNIKGTCGCGESFNI</sequence>
<dbReference type="Gene3D" id="2.60.300.12">
    <property type="entry name" value="HesB-like domain"/>
    <property type="match status" value="1"/>
</dbReference>
<organism evidence="4 5">
    <name type="scientific">Ditylenchus destructor</name>
    <dbReference type="NCBI Taxonomy" id="166010"/>
    <lineage>
        <taxon>Eukaryota</taxon>
        <taxon>Metazoa</taxon>
        <taxon>Ecdysozoa</taxon>
        <taxon>Nematoda</taxon>
        <taxon>Chromadorea</taxon>
        <taxon>Rhabditida</taxon>
        <taxon>Tylenchina</taxon>
        <taxon>Tylenchomorpha</taxon>
        <taxon>Sphaerularioidea</taxon>
        <taxon>Anguinidae</taxon>
        <taxon>Anguininae</taxon>
        <taxon>Ditylenchus</taxon>
    </lineage>
</organism>
<dbReference type="SUPFAM" id="SSF89360">
    <property type="entry name" value="HesB-like domain"/>
    <property type="match status" value="1"/>
</dbReference>
<dbReference type="GO" id="GO:0016226">
    <property type="term" value="P:iron-sulfur cluster assembly"/>
    <property type="evidence" value="ECO:0007669"/>
    <property type="project" value="InterPro"/>
</dbReference>
<dbReference type="InterPro" id="IPR017870">
    <property type="entry name" value="FeS_cluster_insertion_CS"/>
</dbReference>
<protein>
    <recommendedName>
        <fullName evidence="2">Iron-sulfur cluster assembly 1 homolog, mitochondrial</fullName>
    </recommendedName>
</protein>
<name>A0AAD4NBP5_9BILA</name>
<dbReference type="PROSITE" id="PS01152">
    <property type="entry name" value="HESB"/>
    <property type="match status" value="1"/>
</dbReference>
<dbReference type="FunFam" id="2.60.300.12:FF:000001">
    <property type="entry name" value="Iron-binding protein IscA"/>
    <property type="match status" value="1"/>
</dbReference>
<comment type="caution">
    <text evidence="4">The sequence shown here is derived from an EMBL/GenBank/DDBJ whole genome shotgun (WGS) entry which is preliminary data.</text>
</comment>
<dbReference type="EMBL" id="JAKKPZ010000002">
    <property type="protein sequence ID" value="KAI1726009.1"/>
    <property type="molecule type" value="Genomic_DNA"/>
</dbReference>
<accession>A0AAD4NBP5</accession>
<evidence type="ECO:0000313" key="4">
    <source>
        <dbReference type="EMBL" id="KAI1726009.1"/>
    </source>
</evidence>
<evidence type="ECO:0000313" key="5">
    <source>
        <dbReference type="Proteomes" id="UP001201812"/>
    </source>
</evidence>